<comment type="function">
    <text evidence="35">Multifunctional aminotransferase with a broad substrate specificity. Catalyzes the conversion of glyoxylate to glycine using alanine as the amino donor. Catalyzes metabolism of not L- but the D-isomer of D-beta-aminoisobutyric acid to generate 2-methyl-3-oxopropanoate and alanine. Catalyzes the transfer of the amino group from beta-alanine to pyruvate to yield L-alanine and 3-oxopropanoate. Can metabolize NG-monomethyl-L-arginine (NMMA), asymmetric NG,NG-dimethyl-L-arginine (ADMA) and symmetric NG,N'G-dimethyl-L-arginine (SDMA). ADMA is a potent inhibitor of nitric-oxide (NO) synthase, and this activity provides mechanism through which the kidney regulates blood pressure.</text>
</comment>
<dbReference type="GO" id="GO:0019481">
    <property type="term" value="P:L-alanine catabolic process, by transamination"/>
    <property type="evidence" value="ECO:0007669"/>
    <property type="project" value="TreeGrafter"/>
</dbReference>
<dbReference type="GO" id="GO:0005739">
    <property type="term" value="C:mitochondrion"/>
    <property type="evidence" value="ECO:0007669"/>
    <property type="project" value="UniProtKB-SubCell"/>
</dbReference>
<comment type="subcellular location">
    <subcellularLocation>
        <location evidence="2">Mitochondrion</location>
    </subcellularLocation>
</comment>
<evidence type="ECO:0000256" key="8">
    <source>
        <dbReference type="ARBA" id="ARBA00033660"/>
    </source>
</evidence>
<evidence type="ECO:0000256" key="17">
    <source>
        <dbReference type="ARBA" id="ARBA00043726"/>
    </source>
</evidence>
<accession>A0A0C2F7V3</accession>
<keyword evidence="7" id="KW-0808">Transferase</keyword>
<comment type="catalytic activity">
    <reaction evidence="29">
        <text>L-ornithine + glyoxylate = 5-amino-2-oxopentanoate + glycine</text>
        <dbReference type="Rhea" id="RHEA:77331"/>
        <dbReference type="ChEBI" id="CHEBI:36655"/>
        <dbReference type="ChEBI" id="CHEBI:46911"/>
        <dbReference type="ChEBI" id="CHEBI:57305"/>
        <dbReference type="ChEBI" id="CHEBI:58802"/>
    </reaction>
</comment>
<gene>
    <name evidence="36" type="ORF">ANCDUO_27024</name>
</gene>
<dbReference type="EC" id="2.6.1.40" evidence="9"/>
<evidence type="ECO:0000256" key="35">
    <source>
        <dbReference type="ARBA" id="ARBA00058068"/>
    </source>
</evidence>
<sequence>VIEEEKLQENCAVVGDYFFKQLASIDSPLIGDIRGKGLMIGIEFIDEDGKPLATDRVSNIFEGVK</sequence>
<dbReference type="InterPro" id="IPR005814">
    <property type="entry name" value="Aminotrans_3"/>
</dbReference>
<name>A0A0C2F7V3_9BILA</name>
<comment type="catalytic activity">
    <reaction evidence="21">
        <text>L-ornithine + pyruvate = 5-amino-2-oxopentanoate + L-alanine</text>
        <dbReference type="Rhea" id="RHEA:77327"/>
        <dbReference type="ChEBI" id="CHEBI:15361"/>
        <dbReference type="ChEBI" id="CHEBI:46911"/>
        <dbReference type="ChEBI" id="CHEBI:57972"/>
        <dbReference type="ChEBI" id="CHEBI:58802"/>
    </reaction>
</comment>
<comment type="catalytic activity">
    <reaction evidence="18">
        <text>N(omega),N(omega)-dimethyl-L-arginine + oxaloacetate = 5-(3,3-dimethylguanidino)-2-oxopentanoate + L-aspartate</text>
        <dbReference type="Rhea" id="RHEA:77343"/>
        <dbReference type="ChEBI" id="CHEBI:16452"/>
        <dbReference type="ChEBI" id="CHEBI:29991"/>
        <dbReference type="ChEBI" id="CHEBI:58326"/>
        <dbReference type="ChEBI" id="CHEBI:197301"/>
    </reaction>
</comment>
<evidence type="ECO:0000256" key="23">
    <source>
        <dbReference type="ARBA" id="ARBA00043825"/>
    </source>
</evidence>
<feature type="non-terminal residue" evidence="36">
    <location>
        <position position="1"/>
    </location>
</feature>
<organism evidence="36 37">
    <name type="scientific">Ancylostoma duodenale</name>
    <dbReference type="NCBI Taxonomy" id="51022"/>
    <lineage>
        <taxon>Eukaryota</taxon>
        <taxon>Metazoa</taxon>
        <taxon>Ecdysozoa</taxon>
        <taxon>Nematoda</taxon>
        <taxon>Chromadorea</taxon>
        <taxon>Rhabditida</taxon>
        <taxon>Rhabditina</taxon>
        <taxon>Rhabditomorpha</taxon>
        <taxon>Strongyloidea</taxon>
        <taxon>Ancylostomatidae</taxon>
        <taxon>Ancylostomatinae</taxon>
        <taxon>Ancylostoma</taxon>
    </lineage>
</organism>
<comment type="catalytic activity">
    <reaction evidence="32">
        <text>N(omega)-methyl-L-arginine + glyoxylate = 5-(3-methylguanidino)-2-oxopentanoate + glycine</text>
        <dbReference type="Rhea" id="RHEA:77323"/>
        <dbReference type="ChEBI" id="CHEBI:36655"/>
        <dbReference type="ChEBI" id="CHEBI:57305"/>
        <dbReference type="ChEBI" id="CHEBI:114953"/>
        <dbReference type="ChEBI" id="CHEBI:197314"/>
    </reaction>
</comment>
<comment type="catalytic activity">
    <reaction evidence="23">
        <text>3-oxopropanoate + L-alanine = beta-alanine + pyruvate</text>
        <dbReference type="Rhea" id="RHEA:14077"/>
        <dbReference type="ChEBI" id="CHEBI:15361"/>
        <dbReference type="ChEBI" id="CHEBI:33190"/>
        <dbReference type="ChEBI" id="CHEBI:57966"/>
        <dbReference type="ChEBI" id="CHEBI:57972"/>
        <dbReference type="EC" id="2.6.1.18"/>
    </reaction>
    <physiologicalReaction direction="right-to-left" evidence="23">
        <dbReference type="Rhea" id="RHEA:14079"/>
    </physiologicalReaction>
</comment>
<evidence type="ECO:0000256" key="21">
    <source>
        <dbReference type="ARBA" id="ARBA00043777"/>
    </source>
</evidence>
<evidence type="ECO:0000256" key="13">
    <source>
        <dbReference type="ARBA" id="ARBA00042611"/>
    </source>
</evidence>
<comment type="catalytic activity">
    <reaction evidence="34">
        <text>N(omega),N('omega)-dimethyl-L-arginine + glyoxylate = 5-(3,3'-dimethylguanidino)-2-oxopentanoate + glycine</text>
        <dbReference type="Rhea" id="RHEA:77315"/>
        <dbReference type="ChEBI" id="CHEBI:36655"/>
        <dbReference type="ChEBI" id="CHEBI:57305"/>
        <dbReference type="ChEBI" id="CHEBI:197308"/>
        <dbReference type="ChEBI" id="CHEBI:197310"/>
    </reaction>
</comment>
<evidence type="ECO:0000256" key="7">
    <source>
        <dbReference type="ARBA" id="ARBA00022679"/>
    </source>
</evidence>
<evidence type="ECO:0000256" key="25">
    <source>
        <dbReference type="ARBA" id="ARBA00044055"/>
    </source>
</evidence>
<evidence type="ECO:0000256" key="34">
    <source>
        <dbReference type="ARBA" id="ARBA00049480"/>
    </source>
</evidence>
<dbReference type="AlphaFoldDB" id="A0A0C2F7V3"/>
<evidence type="ECO:0000256" key="33">
    <source>
        <dbReference type="ARBA" id="ARBA00048916"/>
    </source>
</evidence>
<dbReference type="InterPro" id="IPR015424">
    <property type="entry name" value="PyrdxlP-dep_Trfase"/>
</dbReference>
<comment type="catalytic activity">
    <reaction evidence="24">
        <text>2-oxopentanoate + N(omega),N(omega)-dimethyl-L-arginine = 5-(3,3-dimethylguanidino)-2-oxopentanoate + L-2-aminopentanoate</text>
        <dbReference type="Rhea" id="RHEA:77359"/>
        <dbReference type="ChEBI" id="CHEBI:28644"/>
        <dbReference type="ChEBI" id="CHEBI:58326"/>
        <dbReference type="ChEBI" id="CHEBI:58441"/>
        <dbReference type="ChEBI" id="CHEBI:197301"/>
    </reaction>
</comment>
<evidence type="ECO:0000256" key="4">
    <source>
        <dbReference type="ARBA" id="ARBA00011881"/>
    </source>
</evidence>
<evidence type="ECO:0000256" key="2">
    <source>
        <dbReference type="ARBA" id="ARBA00004173"/>
    </source>
</evidence>
<comment type="catalytic activity">
    <reaction evidence="15">
        <text>N(omega),N(omega)-dimethyl-L-arginine + pyruvate = 5-(3,3-dimethylguanidino)-2-oxopentanoate + L-alanine</text>
        <dbReference type="Rhea" id="RHEA:77303"/>
        <dbReference type="ChEBI" id="CHEBI:15361"/>
        <dbReference type="ChEBI" id="CHEBI:57972"/>
        <dbReference type="ChEBI" id="CHEBI:58326"/>
        <dbReference type="ChEBI" id="CHEBI:197301"/>
    </reaction>
</comment>
<comment type="catalytic activity">
    <reaction evidence="22">
        <text>N(omega),N('omega)-dimethyl-L-arginine + pyruvate = 5-(3,3'-dimethylguanidino)-2-oxopentanoate + L-alanine</text>
        <dbReference type="Rhea" id="RHEA:77307"/>
        <dbReference type="ChEBI" id="CHEBI:15361"/>
        <dbReference type="ChEBI" id="CHEBI:57972"/>
        <dbReference type="ChEBI" id="CHEBI:197308"/>
        <dbReference type="ChEBI" id="CHEBI:197310"/>
    </reaction>
</comment>
<evidence type="ECO:0000256" key="20">
    <source>
        <dbReference type="ARBA" id="ARBA00043758"/>
    </source>
</evidence>
<dbReference type="GO" id="GO:0016223">
    <property type="term" value="F:beta-alanine:pyruvate transaminase activity"/>
    <property type="evidence" value="ECO:0007669"/>
    <property type="project" value="UniProtKB-EC"/>
</dbReference>
<comment type="catalytic activity">
    <reaction evidence="28">
        <text>N(omega),N(omega)-dimethyl-L-arginine + glyoxylate = 5-(3,3-dimethylguanidino)-2-oxopentanoate + glycine</text>
        <dbReference type="Rhea" id="RHEA:77311"/>
        <dbReference type="ChEBI" id="CHEBI:36655"/>
        <dbReference type="ChEBI" id="CHEBI:57305"/>
        <dbReference type="ChEBI" id="CHEBI:58326"/>
        <dbReference type="ChEBI" id="CHEBI:197301"/>
    </reaction>
</comment>
<evidence type="ECO:0000256" key="11">
    <source>
        <dbReference type="ARBA" id="ARBA00041662"/>
    </source>
</evidence>
<comment type="catalytic activity">
    <reaction evidence="33">
        <text>oxaloacetate + L-alanine = L-aspartate + pyruvate</text>
        <dbReference type="Rhea" id="RHEA:77347"/>
        <dbReference type="ChEBI" id="CHEBI:15361"/>
        <dbReference type="ChEBI" id="CHEBI:16452"/>
        <dbReference type="ChEBI" id="CHEBI:29991"/>
        <dbReference type="ChEBI" id="CHEBI:57972"/>
    </reaction>
</comment>
<evidence type="ECO:0000313" key="36">
    <source>
        <dbReference type="EMBL" id="KIH42984.1"/>
    </source>
</evidence>
<dbReference type="Gene3D" id="3.90.1150.10">
    <property type="entry name" value="Aspartate Aminotransferase, domain 1"/>
    <property type="match status" value="1"/>
</dbReference>
<dbReference type="Pfam" id="PF00202">
    <property type="entry name" value="Aminotran_3"/>
    <property type="match status" value="1"/>
</dbReference>
<evidence type="ECO:0000256" key="30">
    <source>
        <dbReference type="ARBA" id="ARBA00048500"/>
    </source>
</evidence>
<dbReference type="SUPFAM" id="SSF53383">
    <property type="entry name" value="PLP-dependent transferases"/>
    <property type="match status" value="1"/>
</dbReference>
<dbReference type="Proteomes" id="UP000054047">
    <property type="component" value="Unassembled WGS sequence"/>
</dbReference>
<protein>
    <recommendedName>
        <fullName evidence="10">Alanine--glyoxylate aminotransferase 2, mitochondrial</fullName>
        <ecNumber evidence="25">2.6.1.18</ecNumber>
        <ecNumber evidence="9">2.6.1.40</ecNumber>
        <ecNumber evidence="5">2.6.1.44</ecNumber>
    </recommendedName>
    <alternativeName>
        <fullName evidence="11">(R)-3-amino-2-methylpropionate--pyruvate transaminase</fullName>
    </alternativeName>
    <alternativeName>
        <fullName evidence="13">Beta-ALAAT II</fullName>
    </alternativeName>
    <alternativeName>
        <fullName evidence="14">Beta-alanine-pyruvate aminotransferase</fullName>
    </alternativeName>
    <alternativeName>
        <fullName evidence="27">D-3-aminoisobutyrate-pyruvate aminotransferase</fullName>
    </alternativeName>
    <alternativeName>
        <fullName evidence="12">D-AIBAT</fullName>
    </alternativeName>
    <alternativeName>
        <fullName evidence="26">D-beta-aminoisobutyrate-pyruvate aminotransferase</fullName>
    </alternativeName>
</protein>
<evidence type="ECO:0000256" key="27">
    <source>
        <dbReference type="ARBA" id="ARBA00044258"/>
    </source>
</evidence>
<evidence type="ECO:0000313" key="37">
    <source>
        <dbReference type="Proteomes" id="UP000054047"/>
    </source>
</evidence>
<evidence type="ECO:0000256" key="22">
    <source>
        <dbReference type="ARBA" id="ARBA00043798"/>
    </source>
</evidence>
<comment type="catalytic activity">
    <reaction evidence="19">
        <text>2-oxobutanoate + L-alanine = (2S)-2-aminobutanoate + pyruvate</text>
        <dbReference type="Rhea" id="RHEA:77355"/>
        <dbReference type="ChEBI" id="CHEBI:15361"/>
        <dbReference type="ChEBI" id="CHEBI:16763"/>
        <dbReference type="ChEBI" id="CHEBI:57972"/>
        <dbReference type="ChEBI" id="CHEBI:74359"/>
        <dbReference type="EC" id="2.6.1.44"/>
    </reaction>
</comment>
<comment type="cofactor">
    <cofactor evidence="1">
        <name>pyridoxal 5'-phosphate</name>
        <dbReference type="ChEBI" id="CHEBI:597326"/>
    </cofactor>
</comment>
<reference evidence="36 37" key="1">
    <citation type="submission" date="2013-12" db="EMBL/GenBank/DDBJ databases">
        <title>Draft genome of the parsitic nematode Ancylostoma duodenale.</title>
        <authorList>
            <person name="Mitreva M."/>
        </authorList>
    </citation>
    <scope>NUCLEOTIDE SEQUENCE [LARGE SCALE GENOMIC DNA]</scope>
    <source>
        <strain evidence="36 37">Zhejiang</strain>
    </source>
</reference>
<keyword evidence="6" id="KW-0032">Aminotransferase</keyword>
<comment type="catalytic activity">
    <reaction evidence="20">
        <text>N(omega)-methyl-L-arginine + pyruvate = 5-(3-methylguanidino)-2-oxopentanoate + L-alanine</text>
        <dbReference type="Rhea" id="RHEA:77319"/>
        <dbReference type="ChEBI" id="CHEBI:15361"/>
        <dbReference type="ChEBI" id="CHEBI:57972"/>
        <dbReference type="ChEBI" id="CHEBI:114953"/>
        <dbReference type="ChEBI" id="CHEBI:197314"/>
    </reaction>
</comment>
<evidence type="ECO:0000256" key="28">
    <source>
        <dbReference type="ARBA" id="ARBA00047892"/>
    </source>
</evidence>
<dbReference type="EC" id="2.6.1.44" evidence="5"/>
<dbReference type="GO" id="GO:0009436">
    <property type="term" value="P:glyoxylate catabolic process"/>
    <property type="evidence" value="ECO:0007669"/>
    <property type="project" value="TreeGrafter"/>
</dbReference>
<evidence type="ECO:0000256" key="26">
    <source>
        <dbReference type="ARBA" id="ARBA00044257"/>
    </source>
</evidence>
<evidence type="ECO:0000256" key="12">
    <source>
        <dbReference type="ARBA" id="ARBA00041845"/>
    </source>
</evidence>
<evidence type="ECO:0000256" key="31">
    <source>
        <dbReference type="ARBA" id="ARBA00048560"/>
    </source>
</evidence>
<evidence type="ECO:0000256" key="18">
    <source>
        <dbReference type="ARBA" id="ARBA00043749"/>
    </source>
</evidence>
<dbReference type="GO" id="GO:0008453">
    <property type="term" value="F:alanine-glyoxylate transaminase activity"/>
    <property type="evidence" value="ECO:0007669"/>
    <property type="project" value="UniProtKB-EC"/>
</dbReference>
<dbReference type="EMBL" id="KN790276">
    <property type="protein sequence ID" value="KIH42984.1"/>
    <property type="molecule type" value="Genomic_DNA"/>
</dbReference>
<evidence type="ECO:0000256" key="19">
    <source>
        <dbReference type="ARBA" id="ARBA00043751"/>
    </source>
</evidence>
<evidence type="ECO:0000256" key="24">
    <source>
        <dbReference type="ARBA" id="ARBA00043826"/>
    </source>
</evidence>
<evidence type="ECO:0000256" key="29">
    <source>
        <dbReference type="ARBA" id="ARBA00048264"/>
    </source>
</evidence>
<dbReference type="GO" id="GO:0030170">
    <property type="term" value="F:pyridoxal phosphate binding"/>
    <property type="evidence" value="ECO:0007669"/>
    <property type="project" value="InterPro"/>
</dbReference>
<comment type="catalytic activity">
    <reaction evidence="8">
        <text>glyoxylate + L-alanine = glycine + pyruvate</text>
        <dbReference type="Rhea" id="RHEA:24248"/>
        <dbReference type="ChEBI" id="CHEBI:15361"/>
        <dbReference type="ChEBI" id="CHEBI:36655"/>
        <dbReference type="ChEBI" id="CHEBI:57305"/>
        <dbReference type="ChEBI" id="CHEBI:57972"/>
        <dbReference type="EC" id="2.6.1.44"/>
    </reaction>
    <physiologicalReaction direction="left-to-right" evidence="8">
        <dbReference type="Rhea" id="RHEA:24249"/>
    </physiologicalReaction>
</comment>
<comment type="similarity">
    <text evidence="3">Belongs to the class-III pyridoxal-phosphate-dependent aminotransferase family.</text>
</comment>
<keyword evidence="37" id="KW-1185">Reference proteome</keyword>
<dbReference type="InterPro" id="IPR015422">
    <property type="entry name" value="PyrdxlP-dep_Trfase_small"/>
</dbReference>
<dbReference type="PANTHER" id="PTHR45688">
    <property type="match status" value="1"/>
</dbReference>
<evidence type="ECO:0000256" key="3">
    <source>
        <dbReference type="ARBA" id="ARBA00008954"/>
    </source>
</evidence>
<evidence type="ECO:0000256" key="15">
    <source>
        <dbReference type="ARBA" id="ARBA00043669"/>
    </source>
</evidence>
<evidence type="ECO:0000256" key="10">
    <source>
        <dbReference type="ARBA" id="ARBA00039862"/>
    </source>
</evidence>
<feature type="non-terminal residue" evidence="36">
    <location>
        <position position="65"/>
    </location>
</feature>
<comment type="catalytic activity">
    <reaction evidence="31">
        <text>N(omega),N(omega)-dimethyl-L-arginine + 2-oxobutanoate = 5-(3,3-dimethylguanidino)-2-oxopentanoate + (2S)-2-aminobutanoate</text>
        <dbReference type="Rhea" id="RHEA:77351"/>
        <dbReference type="ChEBI" id="CHEBI:16763"/>
        <dbReference type="ChEBI" id="CHEBI:58326"/>
        <dbReference type="ChEBI" id="CHEBI:74359"/>
        <dbReference type="ChEBI" id="CHEBI:197301"/>
    </reaction>
</comment>
<dbReference type="GO" id="GO:0047305">
    <property type="term" value="F:(R)-3-amino-2-methylpropionate-pyruvate transaminase activity"/>
    <property type="evidence" value="ECO:0007669"/>
    <property type="project" value="UniProtKB-EC"/>
</dbReference>
<evidence type="ECO:0000256" key="6">
    <source>
        <dbReference type="ARBA" id="ARBA00022576"/>
    </source>
</evidence>
<evidence type="ECO:0000256" key="5">
    <source>
        <dbReference type="ARBA" id="ARBA00013049"/>
    </source>
</evidence>
<dbReference type="OrthoDB" id="10261433at2759"/>
<comment type="catalytic activity">
    <reaction evidence="17">
        <text>(R)-3-amino-2-methylpropanoate + pyruvate = 2-methyl-3-oxopropanoate + L-alanine</text>
        <dbReference type="Rhea" id="RHEA:18393"/>
        <dbReference type="ChEBI" id="CHEBI:15361"/>
        <dbReference type="ChEBI" id="CHEBI:57700"/>
        <dbReference type="ChEBI" id="CHEBI:57731"/>
        <dbReference type="ChEBI" id="CHEBI:57972"/>
        <dbReference type="EC" id="2.6.1.40"/>
    </reaction>
    <physiologicalReaction direction="left-to-right" evidence="17">
        <dbReference type="Rhea" id="RHEA:18394"/>
    </physiologicalReaction>
</comment>
<dbReference type="PANTHER" id="PTHR45688:SF3">
    <property type="entry name" value="ALANINE--GLYOXYLATE AMINOTRANSFERASE 2, MITOCHONDRIAL"/>
    <property type="match status" value="1"/>
</dbReference>
<evidence type="ECO:0000256" key="16">
    <source>
        <dbReference type="ARBA" id="ARBA00043679"/>
    </source>
</evidence>
<dbReference type="EC" id="2.6.1.18" evidence="25"/>
<evidence type="ECO:0000256" key="32">
    <source>
        <dbReference type="ARBA" id="ARBA00048760"/>
    </source>
</evidence>
<comment type="catalytic activity">
    <reaction evidence="16">
        <text>(2S)-2-aminobutanoate + glyoxylate = 2-oxobutanoate + glycine</text>
        <dbReference type="Rhea" id="RHEA:77339"/>
        <dbReference type="ChEBI" id="CHEBI:16763"/>
        <dbReference type="ChEBI" id="CHEBI:36655"/>
        <dbReference type="ChEBI" id="CHEBI:57305"/>
        <dbReference type="ChEBI" id="CHEBI:74359"/>
    </reaction>
</comment>
<comment type="catalytic activity">
    <reaction evidence="30">
        <text>2-oxohexanoate + N(omega),N(omega)-dimethyl-L-arginine = L-2-aminohexanoate + 5-(3,3-dimethylguanidino)-2-oxopentanoate</text>
        <dbReference type="Rhea" id="RHEA:77363"/>
        <dbReference type="ChEBI" id="CHEBI:35177"/>
        <dbReference type="ChEBI" id="CHEBI:58326"/>
        <dbReference type="ChEBI" id="CHEBI:58455"/>
        <dbReference type="ChEBI" id="CHEBI:197301"/>
    </reaction>
</comment>
<comment type="subunit">
    <text evidence="4">Homotetramer.</text>
</comment>
<evidence type="ECO:0000256" key="1">
    <source>
        <dbReference type="ARBA" id="ARBA00001933"/>
    </source>
</evidence>
<evidence type="ECO:0000256" key="9">
    <source>
        <dbReference type="ARBA" id="ARBA00039130"/>
    </source>
</evidence>
<evidence type="ECO:0000256" key="14">
    <source>
        <dbReference type="ARBA" id="ARBA00042669"/>
    </source>
</evidence>
<proteinExistence type="inferred from homology"/>